<reference evidence="1 2" key="1">
    <citation type="journal article" date="2023" name="Int. J. Mol. Sci.">
        <title>De Novo Assembly and Annotation of 11 Diverse Shrub Willow (Salix) Genomes Reveals Novel Gene Organization in Sex-Linked Regions.</title>
        <authorList>
            <person name="Hyden B."/>
            <person name="Feng K."/>
            <person name="Yates T.B."/>
            <person name="Jawdy S."/>
            <person name="Cereghino C."/>
            <person name="Smart L.B."/>
            <person name="Muchero W."/>
        </authorList>
    </citation>
    <scope>NUCLEOTIDE SEQUENCE [LARGE SCALE GENOMIC DNA]</scope>
    <source>
        <tissue evidence="1">Shoot tip</tissue>
    </source>
</reference>
<keyword evidence="2" id="KW-1185">Reference proteome</keyword>
<proteinExistence type="predicted"/>
<dbReference type="Proteomes" id="UP001162972">
    <property type="component" value="Chromosome 7"/>
</dbReference>
<accession>A0AAD6KAP9</accession>
<protein>
    <submittedName>
        <fullName evidence="1">Uncharacterized protein</fullName>
    </submittedName>
</protein>
<sequence>MVELTSSATEPGAMDSALGPGASVGGAGGLNNDGPGADACFFLGFFLLGVGAGTSAVGVATGELVGGATGTGDGGDFAGGELTGAGAGGELTGATAGGGVAIGVATGVGTVCFGEDATGVAAGGDDTGAGVGAANGTEGVVGVAGVDVGDAAGAWPPTPATMTQISAKPSMPFRSILREREGRESAKIEKECFCRNIAMEGMMLYIESPVVKRNGHYEVDLNR</sequence>
<evidence type="ECO:0000313" key="1">
    <source>
        <dbReference type="EMBL" id="KAJ6419793.1"/>
    </source>
</evidence>
<dbReference type="EMBL" id="JAPFFJ010000009">
    <property type="protein sequence ID" value="KAJ6419793.1"/>
    <property type="molecule type" value="Genomic_DNA"/>
</dbReference>
<dbReference type="AlphaFoldDB" id="A0AAD6KAP9"/>
<evidence type="ECO:0000313" key="2">
    <source>
        <dbReference type="Proteomes" id="UP001162972"/>
    </source>
</evidence>
<name>A0AAD6KAP9_9ROSI</name>
<gene>
    <name evidence="1" type="ORF">OIU84_029836</name>
</gene>
<comment type="caution">
    <text evidence="1">The sequence shown here is derived from an EMBL/GenBank/DDBJ whole genome shotgun (WGS) entry which is preliminary data.</text>
</comment>
<organism evidence="1 2">
    <name type="scientific">Salix udensis</name>
    <dbReference type="NCBI Taxonomy" id="889485"/>
    <lineage>
        <taxon>Eukaryota</taxon>
        <taxon>Viridiplantae</taxon>
        <taxon>Streptophyta</taxon>
        <taxon>Embryophyta</taxon>
        <taxon>Tracheophyta</taxon>
        <taxon>Spermatophyta</taxon>
        <taxon>Magnoliopsida</taxon>
        <taxon>eudicotyledons</taxon>
        <taxon>Gunneridae</taxon>
        <taxon>Pentapetalae</taxon>
        <taxon>rosids</taxon>
        <taxon>fabids</taxon>
        <taxon>Malpighiales</taxon>
        <taxon>Salicaceae</taxon>
        <taxon>Saliceae</taxon>
        <taxon>Salix</taxon>
    </lineage>
</organism>